<organism evidence="1 2">
    <name type="scientific">Solanum commersonii</name>
    <name type="common">Commerson's wild potato</name>
    <name type="synonym">Commerson's nightshade</name>
    <dbReference type="NCBI Taxonomy" id="4109"/>
    <lineage>
        <taxon>Eukaryota</taxon>
        <taxon>Viridiplantae</taxon>
        <taxon>Streptophyta</taxon>
        <taxon>Embryophyta</taxon>
        <taxon>Tracheophyta</taxon>
        <taxon>Spermatophyta</taxon>
        <taxon>Magnoliopsida</taxon>
        <taxon>eudicotyledons</taxon>
        <taxon>Gunneridae</taxon>
        <taxon>Pentapetalae</taxon>
        <taxon>asterids</taxon>
        <taxon>lamiids</taxon>
        <taxon>Solanales</taxon>
        <taxon>Solanaceae</taxon>
        <taxon>Solanoideae</taxon>
        <taxon>Solaneae</taxon>
        <taxon>Solanum</taxon>
    </lineage>
</organism>
<proteinExistence type="predicted"/>
<dbReference type="OrthoDB" id="10583993at2759"/>
<keyword evidence="2" id="KW-1185">Reference proteome</keyword>
<sequence length="84" mass="9697">MLFFWCKEHGIEEVEQLVDFIGSIVRPIVPVPQQTSKSKVSGPKLAQSPAREYNFSAARVLNRLKERNDNNNILNELKERKKES</sequence>
<name>A0A9J5WSL6_SOLCO</name>
<gene>
    <name evidence="1" type="ORF">H5410_058266</name>
</gene>
<dbReference type="EMBL" id="JACXVP010000011">
    <property type="protein sequence ID" value="KAG5578132.1"/>
    <property type="molecule type" value="Genomic_DNA"/>
</dbReference>
<dbReference type="AlphaFoldDB" id="A0A9J5WSL6"/>
<evidence type="ECO:0000313" key="1">
    <source>
        <dbReference type="EMBL" id="KAG5578132.1"/>
    </source>
</evidence>
<comment type="caution">
    <text evidence="1">The sequence shown here is derived from an EMBL/GenBank/DDBJ whole genome shotgun (WGS) entry which is preliminary data.</text>
</comment>
<protein>
    <submittedName>
        <fullName evidence="1">Uncharacterized protein</fullName>
    </submittedName>
</protein>
<evidence type="ECO:0000313" key="2">
    <source>
        <dbReference type="Proteomes" id="UP000824120"/>
    </source>
</evidence>
<dbReference type="Proteomes" id="UP000824120">
    <property type="component" value="Chromosome 11"/>
</dbReference>
<accession>A0A9J5WSL6</accession>
<reference evidence="1 2" key="1">
    <citation type="submission" date="2020-09" db="EMBL/GenBank/DDBJ databases">
        <title>De no assembly of potato wild relative species, Solanum commersonii.</title>
        <authorList>
            <person name="Cho K."/>
        </authorList>
    </citation>
    <scope>NUCLEOTIDE SEQUENCE [LARGE SCALE GENOMIC DNA]</scope>
    <source>
        <strain evidence="1">LZ3.2</strain>
        <tissue evidence="1">Leaf</tissue>
    </source>
</reference>